<feature type="domain" description="DUF2147" evidence="2">
    <location>
        <begin position="37"/>
        <end position="144"/>
    </location>
</feature>
<proteinExistence type="predicted"/>
<dbReference type="OrthoDB" id="9811671at2"/>
<dbReference type="Pfam" id="PF09917">
    <property type="entry name" value="DUF2147"/>
    <property type="match status" value="1"/>
</dbReference>
<reference evidence="3 4" key="1">
    <citation type="submission" date="2018-08" db="EMBL/GenBank/DDBJ databases">
        <title>Henriciella mobilis sp. nov., isolated from seawater.</title>
        <authorList>
            <person name="Cheng H."/>
            <person name="Wu Y.-H."/>
            <person name="Xu X.-W."/>
            <person name="Guo L.-L."/>
        </authorList>
    </citation>
    <scope>NUCLEOTIDE SEQUENCE [LARGE SCALE GENOMIC DNA]</scope>
    <source>
        <strain evidence="3 4">CCUG66934</strain>
    </source>
</reference>
<dbReference type="EMBL" id="QWGB01000005">
    <property type="protein sequence ID" value="RIJ23549.1"/>
    <property type="molecule type" value="Genomic_DNA"/>
</dbReference>
<feature type="chain" id="PRO_5017370448" evidence="1">
    <location>
        <begin position="24"/>
        <end position="150"/>
    </location>
</feature>
<evidence type="ECO:0000313" key="4">
    <source>
        <dbReference type="Proteomes" id="UP000265431"/>
    </source>
</evidence>
<dbReference type="PANTHER" id="PTHR36919">
    <property type="entry name" value="BLR1215 PROTEIN"/>
    <property type="match status" value="1"/>
</dbReference>
<evidence type="ECO:0000256" key="1">
    <source>
        <dbReference type="SAM" id="SignalP"/>
    </source>
</evidence>
<protein>
    <submittedName>
        <fullName evidence="3">DUF2147 domain-containing protein</fullName>
    </submittedName>
</protein>
<gene>
    <name evidence="3" type="ORF">D1224_04605</name>
</gene>
<feature type="signal peptide" evidence="1">
    <location>
        <begin position="1"/>
        <end position="23"/>
    </location>
</feature>
<keyword evidence="4" id="KW-1185">Reference proteome</keyword>
<dbReference type="InterPro" id="IPR019223">
    <property type="entry name" value="DUF2147"/>
</dbReference>
<name>A0A399R1T4_9PROT</name>
<dbReference type="PANTHER" id="PTHR36919:SF2">
    <property type="entry name" value="BLL6627 PROTEIN"/>
    <property type="match status" value="1"/>
</dbReference>
<dbReference type="AlphaFoldDB" id="A0A399R1T4"/>
<sequence>MDTPTSGALMRLIPASIAFFAMALPAAAEPANHDVFGTFYTQAGTSRVTIEDCGDGSPCGRVSAVNPDTLQPGTNPEDLRTKAGDPIIGLLILEGFEQKRSDWRGGTIYDPENDKTYAARIKRLEDGDLELKGCVGPICQTQVWPAYAGE</sequence>
<organism evidence="3 4">
    <name type="scientific">Henriciella barbarensis</name>
    <dbReference type="NCBI Taxonomy" id="86342"/>
    <lineage>
        <taxon>Bacteria</taxon>
        <taxon>Pseudomonadati</taxon>
        <taxon>Pseudomonadota</taxon>
        <taxon>Alphaproteobacteria</taxon>
        <taxon>Hyphomonadales</taxon>
        <taxon>Hyphomonadaceae</taxon>
        <taxon>Henriciella</taxon>
    </lineage>
</organism>
<dbReference type="Proteomes" id="UP000265431">
    <property type="component" value="Unassembled WGS sequence"/>
</dbReference>
<keyword evidence="1" id="KW-0732">Signal</keyword>
<comment type="caution">
    <text evidence="3">The sequence shown here is derived from an EMBL/GenBank/DDBJ whole genome shotgun (WGS) entry which is preliminary data.</text>
</comment>
<accession>A0A399R1T4</accession>
<evidence type="ECO:0000259" key="2">
    <source>
        <dbReference type="Pfam" id="PF09917"/>
    </source>
</evidence>
<dbReference type="Gene3D" id="2.40.128.520">
    <property type="match status" value="1"/>
</dbReference>
<evidence type="ECO:0000313" key="3">
    <source>
        <dbReference type="EMBL" id="RIJ23549.1"/>
    </source>
</evidence>